<accession>A0A4Q7UFN1</accession>
<comment type="caution">
    <text evidence="1">The sequence shown here is derived from an EMBL/GenBank/DDBJ whole genome shotgun (WGS) entry which is preliminary data.</text>
</comment>
<organism evidence="1 2">
    <name type="scientific">Micromonospora violae</name>
    <dbReference type="NCBI Taxonomy" id="1278207"/>
    <lineage>
        <taxon>Bacteria</taxon>
        <taxon>Bacillati</taxon>
        <taxon>Actinomycetota</taxon>
        <taxon>Actinomycetes</taxon>
        <taxon>Micromonosporales</taxon>
        <taxon>Micromonosporaceae</taxon>
        <taxon>Micromonospora</taxon>
    </lineage>
</organism>
<gene>
    <name evidence="1" type="ORF">EV382_2853</name>
</gene>
<proteinExistence type="predicted"/>
<evidence type="ECO:0000313" key="1">
    <source>
        <dbReference type="EMBL" id="RZT79634.1"/>
    </source>
</evidence>
<keyword evidence="2" id="KW-1185">Reference proteome</keyword>
<reference evidence="1 2" key="1">
    <citation type="submission" date="2019-02" db="EMBL/GenBank/DDBJ databases">
        <title>Sequencing the genomes of 1000 actinobacteria strains.</title>
        <authorList>
            <person name="Klenk H.-P."/>
        </authorList>
    </citation>
    <scope>NUCLEOTIDE SEQUENCE [LARGE SCALE GENOMIC DNA]</scope>
    <source>
        <strain evidence="1 2">DSM 45888</strain>
    </source>
</reference>
<dbReference type="AlphaFoldDB" id="A0A4Q7UFN1"/>
<dbReference type="EMBL" id="SHKK01000001">
    <property type="protein sequence ID" value="RZT79634.1"/>
    <property type="molecule type" value="Genomic_DNA"/>
</dbReference>
<evidence type="ECO:0000313" key="2">
    <source>
        <dbReference type="Proteomes" id="UP000293781"/>
    </source>
</evidence>
<dbReference type="RefSeq" id="WP_279636471.1">
    <property type="nucleotide sequence ID" value="NZ_JBEZZO010000018.1"/>
</dbReference>
<sequence>MPSNTGNTPSTRCQLLLAAVRGLAAGTARAIAGWVIEQILGGH</sequence>
<name>A0A4Q7UFN1_9ACTN</name>
<dbReference type="Proteomes" id="UP000293781">
    <property type="component" value="Unassembled WGS sequence"/>
</dbReference>
<protein>
    <submittedName>
        <fullName evidence="1">Uncharacterized protein</fullName>
    </submittedName>
</protein>